<dbReference type="PRINTS" id="PR01217">
    <property type="entry name" value="PRICHEXTENSN"/>
</dbReference>
<keyword evidence="2" id="KW-1133">Transmembrane helix</keyword>
<organism evidence="3 4">
    <name type="scientific">Candidatus Azambacteria bacterium RIFCSPLOWO2_02_FULL_44_14</name>
    <dbReference type="NCBI Taxonomy" id="1797306"/>
    <lineage>
        <taxon>Bacteria</taxon>
        <taxon>Candidatus Azamiibacteriota</taxon>
    </lineage>
</organism>
<feature type="compositionally biased region" description="Pro residues" evidence="1">
    <location>
        <begin position="57"/>
        <end position="77"/>
    </location>
</feature>
<feature type="region of interest" description="Disordered" evidence="1">
    <location>
        <begin position="1"/>
        <end position="22"/>
    </location>
</feature>
<feature type="transmembrane region" description="Helical" evidence="2">
    <location>
        <begin position="178"/>
        <end position="201"/>
    </location>
</feature>
<evidence type="ECO:0000313" key="4">
    <source>
        <dbReference type="Proteomes" id="UP000177197"/>
    </source>
</evidence>
<proteinExistence type="predicted"/>
<keyword evidence="2" id="KW-0472">Membrane</keyword>
<dbReference type="AlphaFoldDB" id="A0A1F5CAZ7"/>
<reference evidence="3 4" key="1">
    <citation type="journal article" date="2016" name="Nat. Commun.">
        <title>Thousands of microbial genomes shed light on interconnected biogeochemical processes in an aquifer system.</title>
        <authorList>
            <person name="Anantharaman K."/>
            <person name="Brown C.T."/>
            <person name="Hug L.A."/>
            <person name="Sharon I."/>
            <person name="Castelle C.J."/>
            <person name="Probst A.J."/>
            <person name="Thomas B.C."/>
            <person name="Singh A."/>
            <person name="Wilkins M.J."/>
            <person name="Karaoz U."/>
            <person name="Brodie E.L."/>
            <person name="Williams K.H."/>
            <person name="Hubbard S.S."/>
            <person name="Banfield J.F."/>
        </authorList>
    </citation>
    <scope>NUCLEOTIDE SEQUENCE [LARGE SCALE GENOMIC DNA]</scope>
</reference>
<feature type="region of interest" description="Disordered" evidence="1">
    <location>
        <begin position="213"/>
        <end position="233"/>
    </location>
</feature>
<feature type="region of interest" description="Disordered" evidence="1">
    <location>
        <begin position="41"/>
        <end position="90"/>
    </location>
</feature>
<gene>
    <name evidence="3" type="ORF">A3I30_02375</name>
</gene>
<comment type="caution">
    <text evidence="3">The sequence shown here is derived from an EMBL/GenBank/DDBJ whole genome shotgun (WGS) entry which is preliminary data.</text>
</comment>
<accession>A0A1F5CAZ7</accession>
<dbReference type="EMBL" id="MEYV01000013">
    <property type="protein sequence ID" value="OGD40050.1"/>
    <property type="molecule type" value="Genomic_DNA"/>
</dbReference>
<keyword evidence="2" id="KW-0812">Transmembrane</keyword>
<evidence type="ECO:0000256" key="2">
    <source>
        <dbReference type="SAM" id="Phobius"/>
    </source>
</evidence>
<evidence type="ECO:0000313" key="3">
    <source>
        <dbReference type="EMBL" id="OGD40050.1"/>
    </source>
</evidence>
<feature type="compositionally biased region" description="Polar residues" evidence="1">
    <location>
        <begin position="1"/>
        <end position="11"/>
    </location>
</feature>
<name>A0A1F5CAZ7_9BACT</name>
<protein>
    <submittedName>
        <fullName evidence="3">Uncharacterized protein</fullName>
    </submittedName>
</protein>
<evidence type="ECO:0000256" key="1">
    <source>
        <dbReference type="SAM" id="MobiDB-lite"/>
    </source>
</evidence>
<sequence length="442" mass="48193">MADNAPQNQSFDKLRIDPEQNRMGQNLDEIVIRTMQEDLSRSGLGALKKEEIKAPLSMPPPSSSPVSAPPTPKPVPPMGGTIGQVAPPAPLPVPAPKLAFPTRPEGAVGPIPPVAGVGAVPVIPIMPPTTPAIPSIMSPRPTPPVAGGLPQLKIPPRIIPPKEIPAVPAGPLPKSAPVWIRLGIIAIVVFLVTFFGLYIYWKIFVQGETEVSQQPTPQQSTTPTLPATQPATTTPPLKFFNKLPNKAVTIDLAIKDPANLQKALQSEVTIQEERESVKQIFITFQGKPVELAEFLNLMEIFLPQDFISNYENQYAFAYFSQKEGARATLILRAKDANLAKTQMLEWEKTTLPSDILPIFPTSLRSIRTSIVFKSYSLSGQPVRYVNIPVPFSSLNYSIYNNLLVFTASSRAMFRVMGDLTGQGVSRTYIDAIEASIDNFFSQ</sequence>
<dbReference type="Proteomes" id="UP000177197">
    <property type="component" value="Unassembled WGS sequence"/>
</dbReference>